<evidence type="ECO:0008006" key="4">
    <source>
        <dbReference type="Google" id="ProtNLM"/>
    </source>
</evidence>
<accession>A0ABV2AJV3</accession>
<comment type="caution">
    <text evidence="2">The sequence shown here is derived from an EMBL/GenBank/DDBJ whole genome shotgun (WGS) entry which is preliminary data.</text>
</comment>
<sequence>MLSKNFRLLSKKTRFRLNIRFFTKEKPIAKTPNLEQQKWEKKVELFEHNIRYPFLVLGSFGMYFLLRYNLDVLSGKFMLVFDALVLFMTITTAFVALLPPKRIIKVLLVRPPGIFKSDFQNHILKFEREKKYEFKVKDLKSKITIQRPIHIYNIYGPQNFRITVPLSISENNKEAVEVFKNIKPMNS</sequence>
<gene>
    <name evidence="2" type="ORF">MHBO_001690</name>
</gene>
<name>A0ABV2AJV3_9EUKA</name>
<dbReference type="Proteomes" id="UP001439008">
    <property type="component" value="Unassembled WGS sequence"/>
</dbReference>
<evidence type="ECO:0000256" key="1">
    <source>
        <dbReference type="SAM" id="Phobius"/>
    </source>
</evidence>
<keyword evidence="3" id="KW-1185">Reference proteome</keyword>
<keyword evidence="1" id="KW-0812">Transmembrane</keyword>
<proteinExistence type="predicted"/>
<protein>
    <recommendedName>
        <fullName evidence="4">Photosystem I assembly protein Ycf4</fullName>
    </recommendedName>
</protein>
<feature type="transmembrane region" description="Helical" evidence="1">
    <location>
        <begin position="50"/>
        <end position="66"/>
    </location>
</feature>
<evidence type="ECO:0000313" key="2">
    <source>
        <dbReference type="EMBL" id="MES1919948.1"/>
    </source>
</evidence>
<reference evidence="2 3" key="1">
    <citation type="journal article" date="2024" name="BMC Biol.">
        <title>Comparative genomics of Ascetosporea gives new insight into the evolutionary basis for animal parasitism in Rhizaria.</title>
        <authorList>
            <person name="Hiltunen Thoren M."/>
            <person name="Onut-Brannstrom I."/>
            <person name="Alfjorden A."/>
            <person name="Peckova H."/>
            <person name="Swords F."/>
            <person name="Hooper C."/>
            <person name="Holzer A.S."/>
            <person name="Bass D."/>
            <person name="Burki F."/>
        </authorList>
    </citation>
    <scope>NUCLEOTIDE SEQUENCE [LARGE SCALE GENOMIC DNA]</scope>
    <source>
        <strain evidence="2">20-A016</strain>
    </source>
</reference>
<keyword evidence="1" id="KW-0472">Membrane</keyword>
<feature type="transmembrane region" description="Helical" evidence="1">
    <location>
        <begin position="78"/>
        <end position="98"/>
    </location>
</feature>
<keyword evidence="1" id="KW-1133">Transmembrane helix</keyword>
<dbReference type="EMBL" id="JBDODL010000454">
    <property type="protein sequence ID" value="MES1919948.1"/>
    <property type="molecule type" value="Genomic_DNA"/>
</dbReference>
<evidence type="ECO:0000313" key="3">
    <source>
        <dbReference type="Proteomes" id="UP001439008"/>
    </source>
</evidence>
<organism evidence="2 3">
    <name type="scientific">Bonamia ostreae</name>
    <dbReference type="NCBI Taxonomy" id="126728"/>
    <lineage>
        <taxon>Eukaryota</taxon>
        <taxon>Sar</taxon>
        <taxon>Rhizaria</taxon>
        <taxon>Endomyxa</taxon>
        <taxon>Ascetosporea</taxon>
        <taxon>Haplosporida</taxon>
        <taxon>Bonamia</taxon>
    </lineage>
</organism>